<dbReference type="EMBL" id="JAJNDB010000001">
    <property type="protein sequence ID" value="MCD2191794.1"/>
    <property type="molecule type" value="Genomic_DNA"/>
</dbReference>
<evidence type="ECO:0000313" key="5">
    <source>
        <dbReference type="EMBL" id="MCD2191794.1"/>
    </source>
</evidence>
<dbReference type="PRINTS" id="PR00038">
    <property type="entry name" value="HTHLUXR"/>
</dbReference>
<evidence type="ECO:0000256" key="3">
    <source>
        <dbReference type="ARBA" id="ARBA00023163"/>
    </source>
</evidence>
<dbReference type="Gene3D" id="1.10.10.10">
    <property type="entry name" value="Winged helix-like DNA-binding domain superfamily/Winged helix DNA-binding domain"/>
    <property type="match status" value="1"/>
</dbReference>
<evidence type="ECO:0000256" key="1">
    <source>
        <dbReference type="ARBA" id="ARBA00023015"/>
    </source>
</evidence>
<dbReference type="InterPro" id="IPR036388">
    <property type="entry name" value="WH-like_DNA-bd_sf"/>
</dbReference>
<reference evidence="5 6" key="1">
    <citation type="submission" date="2021-11" db="EMBL/GenBank/DDBJ databases">
        <title>Draft genome sequence of Actinomycetospora sp. SF1 isolated from the rhizosphere soil.</title>
        <authorList>
            <person name="Duangmal K."/>
            <person name="Chantavorakit T."/>
        </authorList>
    </citation>
    <scope>NUCLEOTIDE SEQUENCE [LARGE SCALE GENOMIC DNA]</scope>
    <source>
        <strain evidence="5 6">TBRC 5722</strain>
    </source>
</reference>
<dbReference type="Proteomes" id="UP001199469">
    <property type="component" value="Unassembled WGS sequence"/>
</dbReference>
<keyword evidence="3" id="KW-0804">Transcription</keyword>
<feature type="domain" description="HTH luxR-type" evidence="4">
    <location>
        <begin position="139"/>
        <end position="204"/>
    </location>
</feature>
<dbReference type="PROSITE" id="PS50043">
    <property type="entry name" value="HTH_LUXR_2"/>
    <property type="match status" value="1"/>
</dbReference>
<dbReference type="Gene3D" id="3.40.50.2300">
    <property type="match status" value="1"/>
</dbReference>
<dbReference type="PANTHER" id="PTHR44688:SF16">
    <property type="entry name" value="DNA-BINDING TRANSCRIPTIONAL ACTIVATOR DEVR_DOSR"/>
    <property type="match status" value="1"/>
</dbReference>
<name>A0ABS8P127_9PSEU</name>
<dbReference type="Pfam" id="PF00196">
    <property type="entry name" value="GerE"/>
    <property type="match status" value="1"/>
</dbReference>
<dbReference type="CDD" id="cd06170">
    <property type="entry name" value="LuxR_C_like"/>
    <property type="match status" value="1"/>
</dbReference>
<keyword evidence="6" id="KW-1185">Reference proteome</keyword>
<proteinExistence type="predicted"/>
<dbReference type="InterPro" id="IPR016032">
    <property type="entry name" value="Sig_transdc_resp-reg_C-effctor"/>
</dbReference>
<accession>A0ABS8P127</accession>
<organism evidence="5 6">
    <name type="scientific">Actinomycetospora endophytica</name>
    <dbReference type="NCBI Taxonomy" id="2291215"/>
    <lineage>
        <taxon>Bacteria</taxon>
        <taxon>Bacillati</taxon>
        <taxon>Actinomycetota</taxon>
        <taxon>Actinomycetes</taxon>
        <taxon>Pseudonocardiales</taxon>
        <taxon>Pseudonocardiaceae</taxon>
        <taxon>Actinomycetospora</taxon>
    </lineage>
</organism>
<evidence type="ECO:0000256" key="2">
    <source>
        <dbReference type="ARBA" id="ARBA00023125"/>
    </source>
</evidence>
<dbReference type="SMART" id="SM00421">
    <property type="entry name" value="HTH_LUXR"/>
    <property type="match status" value="1"/>
</dbReference>
<dbReference type="PANTHER" id="PTHR44688">
    <property type="entry name" value="DNA-BINDING TRANSCRIPTIONAL ACTIVATOR DEVR_DOSR"/>
    <property type="match status" value="1"/>
</dbReference>
<comment type="caution">
    <text evidence="5">The sequence shown here is derived from an EMBL/GenBank/DDBJ whole genome shotgun (WGS) entry which is preliminary data.</text>
</comment>
<sequence>MLICEARERLRERLAAELGVRWLGEPGATPARVDVVDDPAELVAAWLASEPDLVVVGAGRNQYDTLAGLRALLAWAPQVRVLVAGATAEDHELCPLVLSAGARGYLALAAAPGAASDGTPAPDRSPPATTLPVSAVPAAVASDALLSQREAQVLVAMSRGETRGEIAAELSLSPMTVKTHTRRLFRTLGVRCRAEAVAAGFRRGLLS</sequence>
<dbReference type="InterPro" id="IPR000792">
    <property type="entry name" value="Tscrpt_reg_LuxR_C"/>
</dbReference>
<evidence type="ECO:0000259" key="4">
    <source>
        <dbReference type="PROSITE" id="PS50043"/>
    </source>
</evidence>
<keyword evidence="1" id="KW-0805">Transcription regulation</keyword>
<dbReference type="RefSeq" id="WP_230729374.1">
    <property type="nucleotide sequence ID" value="NZ_JAJNDB010000001.1"/>
</dbReference>
<protein>
    <submittedName>
        <fullName evidence="5">Response regulator transcription factor</fullName>
    </submittedName>
</protein>
<evidence type="ECO:0000313" key="6">
    <source>
        <dbReference type="Proteomes" id="UP001199469"/>
    </source>
</evidence>
<keyword evidence="2" id="KW-0238">DNA-binding</keyword>
<gene>
    <name evidence="5" type="ORF">LQ327_00110</name>
</gene>
<dbReference type="SUPFAM" id="SSF46894">
    <property type="entry name" value="C-terminal effector domain of the bipartite response regulators"/>
    <property type="match status" value="1"/>
</dbReference>